<dbReference type="AlphaFoldDB" id="A0AAE3W5S9"/>
<feature type="region of interest" description="Disordered" evidence="1">
    <location>
        <begin position="325"/>
        <end position="346"/>
    </location>
</feature>
<sequence length="660" mass="69518">MYAARPAMERYRQVTGLYDVPLIRLHATGGLVVPTAPDTPLTGRRLADLVRRASGPTDDVRMLTDDGAADDALFREVAGLLGRDVLTTPDGARVDRWPSEGDEPDAVAVDRVTGEPVGWTVIQPPDLATPLPGWFDVDGGIVRQRAGVVALALPDGVALATRADFVTRRAAAHRLRDGHPRLATVAVTVRSGGFVIGDYRGGQRVHAGRRLASVLGDLPLYGCDLRLWLTWPAGAADREHLLRNVADLAETTGATVWTPPAGGAVELSGDRHDLRAIESTGEPGLWQAHRPERATGEAAFRSGPDGRLVPATAPVTIAVRPTAATPAPPAAAAPRAASAPPATPAPPVTAVASTPVVSASAAVVPVAAPPAVLFASAPPETEEEPVGTPSVGVPWLRGRAQVTTEPFEAFVTSPDDPQIVAVSGLRTPDLFVLGHLDPHAIHPDRRARWLLRVRVEAGGAVLASSIGTPVPSRFQHLLSQQVFLLPAGRLGRARLITGYALTAGGAAVGTGMPGGAPLRITSAGALHGVPGLPDDAPRWPGPRTAYALVPLHARTLPTGWMRLLRRAPAVTAGRLLIEVMVPEGRAIDLPAAAELLGRLPSVHSRAVRLHRAGIDLVVPPRHYERITALRVFEPAGSRWRRRRDAPQGPLADVLAHAQRS</sequence>
<comment type="caution">
    <text evidence="2">The sequence shown here is derived from an EMBL/GenBank/DDBJ whole genome shotgun (WGS) entry which is preliminary data.</text>
</comment>
<proteinExistence type="predicted"/>
<keyword evidence="3" id="KW-1185">Reference proteome</keyword>
<reference evidence="2 3" key="1">
    <citation type="submission" date="2023-07" db="EMBL/GenBank/DDBJ databases">
        <title>Sequencing the genomes of 1000 actinobacteria strains.</title>
        <authorList>
            <person name="Klenk H.-P."/>
        </authorList>
    </citation>
    <scope>NUCLEOTIDE SEQUENCE [LARGE SCALE GENOMIC DNA]</scope>
    <source>
        <strain evidence="2 3">DSM 44709</strain>
    </source>
</reference>
<gene>
    <name evidence="2" type="ORF">J2S42_006670</name>
</gene>
<dbReference type="EMBL" id="JAUSUZ010000001">
    <property type="protein sequence ID" value="MDQ0370001.1"/>
    <property type="molecule type" value="Genomic_DNA"/>
</dbReference>
<dbReference type="Proteomes" id="UP001240236">
    <property type="component" value="Unassembled WGS sequence"/>
</dbReference>
<accession>A0AAE3W5S9</accession>
<evidence type="ECO:0000256" key="1">
    <source>
        <dbReference type="SAM" id="MobiDB-lite"/>
    </source>
</evidence>
<dbReference type="RefSeq" id="WP_307245648.1">
    <property type="nucleotide sequence ID" value="NZ_JAUSUZ010000001.1"/>
</dbReference>
<protein>
    <submittedName>
        <fullName evidence="2">Uncharacterized protein</fullName>
    </submittedName>
</protein>
<evidence type="ECO:0000313" key="2">
    <source>
        <dbReference type="EMBL" id="MDQ0370001.1"/>
    </source>
</evidence>
<organism evidence="2 3">
    <name type="scientific">Catenuloplanes indicus</name>
    <dbReference type="NCBI Taxonomy" id="137267"/>
    <lineage>
        <taxon>Bacteria</taxon>
        <taxon>Bacillati</taxon>
        <taxon>Actinomycetota</taxon>
        <taxon>Actinomycetes</taxon>
        <taxon>Micromonosporales</taxon>
        <taxon>Micromonosporaceae</taxon>
        <taxon>Catenuloplanes</taxon>
    </lineage>
</organism>
<evidence type="ECO:0000313" key="3">
    <source>
        <dbReference type="Proteomes" id="UP001240236"/>
    </source>
</evidence>
<name>A0AAE3W5S9_9ACTN</name>